<dbReference type="InterPro" id="IPR036291">
    <property type="entry name" value="NAD(P)-bd_dom_sf"/>
</dbReference>
<dbReference type="PANTHER" id="PTHR42940:SF8">
    <property type="entry name" value="VACUOLAR PROTEIN SORTING-ASSOCIATED PROTEIN 11"/>
    <property type="match status" value="1"/>
</dbReference>
<name>A0ABU7ZAY6_9MICO</name>
<dbReference type="InterPro" id="IPR014187">
    <property type="entry name" value="ADH_Zn_typ-2"/>
</dbReference>
<keyword evidence="12" id="KW-1185">Reference proteome</keyword>
<feature type="domain" description="Alcohol dehydrogenase-like N-terminal" evidence="10">
    <location>
        <begin position="25"/>
        <end position="133"/>
    </location>
</feature>
<sequence length="329" mass="34720">MRAWTTGDRAGSLTLSELPVPEPAADEVLVRVEACGVCRTDLHVVDRELAVHRPHVVPGHQVVGTVEATGSAVRRLRPGERVGVAWLRRTCGACRWCREGRENLCPDSAYTGWDADGGFAEHTTVPEAFAYPLTADHDPVTTAPLLCAGIIGYRALSRANLPPGGRLGIYGFGSSAHLTAQVATARGAELFVMTRGEQNRELARRAGAAFVGGATDVPPVRVDAAIVFAPAGELVPLALQATERGGTVALAGIHMSGIPAMDYTRDLFDERDLRTVTANTRADGAALLRLATTMRLTPAVTRYPFTAADAALDDLRAGRASGSLVLAPA</sequence>
<comment type="caution">
    <text evidence="11">The sequence shown here is derived from an EMBL/GenBank/DDBJ whole genome shotgun (WGS) entry which is preliminary data.</text>
</comment>
<keyword evidence="6" id="KW-0560">Oxidoreductase</keyword>
<evidence type="ECO:0000256" key="2">
    <source>
        <dbReference type="ARBA" id="ARBA00008072"/>
    </source>
</evidence>
<evidence type="ECO:0000256" key="4">
    <source>
        <dbReference type="ARBA" id="ARBA00022723"/>
    </source>
</evidence>
<evidence type="ECO:0000256" key="3">
    <source>
        <dbReference type="ARBA" id="ARBA00013190"/>
    </source>
</evidence>
<dbReference type="Pfam" id="PF00107">
    <property type="entry name" value="ADH_zinc_N"/>
    <property type="match status" value="1"/>
</dbReference>
<reference evidence="11" key="2">
    <citation type="submission" date="2024-02" db="EMBL/GenBank/DDBJ databases">
        <authorList>
            <person name="Prathaban M."/>
            <person name="Mythili R."/>
            <person name="Sharmila Devi N."/>
            <person name="Sobanaa M."/>
            <person name="Prathiviraj R."/>
            <person name="Selvin J."/>
        </authorList>
    </citation>
    <scope>NUCLEOTIDE SEQUENCE</scope>
    <source>
        <strain evidence="11">MP1014</strain>
    </source>
</reference>
<evidence type="ECO:0000313" key="12">
    <source>
        <dbReference type="Proteomes" id="UP001310387"/>
    </source>
</evidence>
<dbReference type="Proteomes" id="UP001310387">
    <property type="component" value="Unassembled WGS sequence"/>
</dbReference>
<dbReference type="RefSeq" id="WP_332903063.1">
    <property type="nucleotide sequence ID" value="NZ_JBAGLP010000120.1"/>
</dbReference>
<dbReference type="EMBL" id="JBAGLP010000120">
    <property type="protein sequence ID" value="MEG3616578.1"/>
    <property type="molecule type" value="Genomic_DNA"/>
</dbReference>
<reference evidence="11" key="1">
    <citation type="journal article" date="2024" name="Antonie Van Leeuwenhoek">
        <title>Isoptericola haloaureus sp. nov., a dimorphic actinobacterium isolated from mangrove sediments of southeast India, implicating biosaline agricultural significance through nitrogen fixation and salt tolerance genes.</title>
        <authorList>
            <person name="Prathaban M."/>
            <person name="Prathiviraj R."/>
            <person name="Ravichandran M."/>
            <person name="Natarajan S.D."/>
            <person name="Sobanaa M."/>
            <person name="Hari Krishna Kumar S."/>
            <person name="Chandrasekar V."/>
            <person name="Selvin J."/>
        </authorList>
    </citation>
    <scope>NUCLEOTIDE SEQUENCE</scope>
    <source>
        <strain evidence="11">MP1014</strain>
    </source>
</reference>
<comment type="cofactor">
    <cofactor evidence="1">
        <name>Zn(2+)</name>
        <dbReference type="ChEBI" id="CHEBI:29105"/>
    </cofactor>
</comment>
<feature type="domain" description="Alcohol dehydrogenase-like C-terminal" evidence="9">
    <location>
        <begin position="177"/>
        <end position="291"/>
    </location>
</feature>
<evidence type="ECO:0000256" key="8">
    <source>
        <dbReference type="ARBA" id="ARBA00049243"/>
    </source>
</evidence>
<dbReference type="PANTHER" id="PTHR42940">
    <property type="entry name" value="ALCOHOL DEHYDROGENASE 1-RELATED"/>
    <property type="match status" value="1"/>
</dbReference>
<keyword evidence="5" id="KW-0862">Zinc</keyword>
<organism evidence="11 12">
    <name type="scientific">Isoptericola haloaureus</name>
    <dbReference type="NCBI Taxonomy" id="1542902"/>
    <lineage>
        <taxon>Bacteria</taxon>
        <taxon>Bacillati</taxon>
        <taxon>Actinomycetota</taxon>
        <taxon>Actinomycetes</taxon>
        <taxon>Micrococcales</taxon>
        <taxon>Promicromonosporaceae</taxon>
        <taxon>Isoptericola</taxon>
    </lineage>
</organism>
<dbReference type="InterPro" id="IPR013154">
    <property type="entry name" value="ADH-like_N"/>
</dbReference>
<evidence type="ECO:0000256" key="6">
    <source>
        <dbReference type="ARBA" id="ARBA00023002"/>
    </source>
</evidence>
<dbReference type="InterPro" id="IPR013149">
    <property type="entry name" value="ADH-like_C"/>
</dbReference>
<keyword evidence="4" id="KW-0479">Metal-binding</keyword>
<accession>A0ABU7ZAY6</accession>
<dbReference type="CDD" id="cd08298">
    <property type="entry name" value="CAD2"/>
    <property type="match status" value="1"/>
</dbReference>
<dbReference type="SUPFAM" id="SSF50129">
    <property type="entry name" value="GroES-like"/>
    <property type="match status" value="1"/>
</dbReference>
<dbReference type="SUPFAM" id="SSF51735">
    <property type="entry name" value="NAD(P)-binding Rossmann-fold domains"/>
    <property type="match status" value="1"/>
</dbReference>
<dbReference type="Gene3D" id="3.90.180.10">
    <property type="entry name" value="Medium-chain alcohol dehydrogenases, catalytic domain"/>
    <property type="match status" value="1"/>
</dbReference>
<proteinExistence type="inferred from homology"/>
<comment type="similarity">
    <text evidence="2">Belongs to the zinc-containing alcohol dehydrogenase family.</text>
</comment>
<gene>
    <name evidence="11" type="ORF">V5O49_15715</name>
</gene>
<dbReference type="Gene3D" id="3.40.50.720">
    <property type="entry name" value="NAD(P)-binding Rossmann-like Domain"/>
    <property type="match status" value="1"/>
</dbReference>
<dbReference type="EC" id="1.1.1.1" evidence="3"/>
<comment type="catalytic activity">
    <reaction evidence="8">
        <text>a primary alcohol + NAD(+) = an aldehyde + NADH + H(+)</text>
        <dbReference type="Rhea" id="RHEA:10736"/>
        <dbReference type="ChEBI" id="CHEBI:15378"/>
        <dbReference type="ChEBI" id="CHEBI:15734"/>
        <dbReference type="ChEBI" id="CHEBI:17478"/>
        <dbReference type="ChEBI" id="CHEBI:57540"/>
        <dbReference type="ChEBI" id="CHEBI:57945"/>
        <dbReference type="EC" id="1.1.1.1"/>
    </reaction>
</comment>
<comment type="catalytic activity">
    <reaction evidence="7">
        <text>a secondary alcohol + NAD(+) = a ketone + NADH + H(+)</text>
        <dbReference type="Rhea" id="RHEA:10740"/>
        <dbReference type="ChEBI" id="CHEBI:15378"/>
        <dbReference type="ChEBI" id="CHEBI:17087"/>
        <dbReference type="ChEBI" id="CHEBI:35681"/>
        <dbReference type="ChEBI" id="CHEBI:57540"/>
        <dbReference type="ChEBI" id="CHEBI:57945"/>
        <dbReference type="EC" id="1.1.1.1"/>
    </reaction>
</comment>
<evidence type="ECO:0000256" key="5">
    <source>
        <dbReference type="ARBA" id="ARBA00022833"/>
    </source>
</evidence>
<dbReference type="Pfam" id="PF08240">
    <property type="entry name" value="ADH_N"/>
    <property type="match status" value="1"/>
</dbReference>
<evidence type="ECO:0000313" key="11">
    <source>
        <dbReference type="EMBL" id="MEG3616578.1"/>
    </source>
</evidence>
<dbReference type="NCBIfam" id="TIGR02822">
    <property type="entry name" value="adh_fam_2"/>
    <property type="match status" value="1"/>
</dbReference>
<evidence type="ECO:0000259" key="10">
    <source>
        <dbReference type="Pfam" id="PF08240"/>
    </source>
</evidence>
<evidence type="ECO:0000259" key="9">
    <source>
        <dbReference type="Pfam" id="PF00107"/>
    </source>
</evidence>
<protein>
    <recommendedName>
        <fullName evidence="3">alcohol dehydrogenase</fullName>
        <ecNumber evidence="3">1.1.1.1</ecNumber>
    </recommendedName>
</protein>
<evidence type="ECO:0000256" key="7">
    <source>
        <dbReference type="ARBA" id="ARBA00049164"/>
    </source>
</evidence>
<evidence type="ECO:0000256" key="1">
    <source>
        <dbReference type="ARBA" id="ARBA00001947"/>
    </source>
</evidence>
<dbReference type="InterPro" id="IPR011032">
    <property type="entry name" value="GroES-like_sf"/>
</dbReference>